<evidence type="ECO:0000313" key="4">
    <source>
        <dbReference type="Proteomes" id="UP000244722"/>
    </source>
</evidence>
<dbReference type="EMBL" id="NESQ01000138">
    <property type="protein sequence ID" value="PUU77842.1"/>
    <property type="molecule type" value="Genomic_DNA"/>
</dbReference>
<dbReference type="Proteomes" id="UP000244722">
    <property type="component" value="Unassembled WGS sequence"/>
</dbReference>
<keyword evidence="4" id="KW-1185">Reference proteome</keyword>
<reference evidence="3 4" key="1">
    <citation type="submission" date="2017-04" db="EMBL/GenBank/DDBJ databases">
        <title>Draft genome sequence of Tuber borchii Vittad., a whitish edible truffle.</title>
        <authorList>
            <consortium name="DOE Joint Genome Institute"/>
            <person name="Murat C."/>
            <person name="Kuo A."/>
            <person name="Barry K.W."/>
            <person name="Clum A."/>
            <person name="Dockter R.B."/>
            <person name="Fauchery L."/>
            <person name="Iotti M."/>
            <person name="Kohler A."/>
            <person name="Labutti K."/>
            <person name="Lindquist E.A."/>
            <person name="Lipzen A."/>
            <person name="Ohm R.A."/>
            <person name="Wang M."/>
            <person name="Grigoriev I.V."/>
            <person name="Zambonelli A."/>
            <person name="Martin F.M."/>
        </authorList>
    </citation>
    <scope>NUCLEOTIDE SEQUENCE [LARGE SCALE GENOMIC DNA]</scope>
    <source>
        <strain evidence="3 4">Tbo3840</strain>
    </source>
</reference>
<name>A0A2T6ZQT2_TUBBO</name>
<dbReference type="Pfam" id="PF08588">
    <property type="entry name" value="Duc1"/>
    <property type="match status" value="1"/>
</dbReference>
<comment type="caution">
    <text evidence="3">The sequence shown here is derived from an EMBL/GenBank/DDBJ whole genome shotgun (WGS) entry which is preliminary data.</text>
</comment>
<dbReference type="AlphaFoldDB" id="A0A2T6ZQT2"/>
<feature type="compositionally biased region" description="Basic and acidic residues" evidence="1">
    <location>
        <begin position="48"/>
        <end position="61"/>
    </location>
</feature>
<feature type="non-terminal residue" evidence="3">
    <location>
        <position position="180"/>
    </location>
</feature>
<dbReference type="STRING" id="42251.A0A2T6ZQT2"/>
<sequence>LAFPLLLSAARWIDPSLDADVYADEPWIYGPALASMSTISTSSSSSSDSKKKQSEGGGEEKEEKEEEEAGGLVEDNGLGLTAKARRKHFLTEAKRKEWVFEAGKEYKMEFSGPWLDFGEFRVVLPGFRVDILKYWDGQPLRFVLRNKESGEDYLVVEFELVDGEEGEGSDGRSTSSGEDN</sequence>
<evidence type="ECO:0000259" key="2">
    <source>
        <dbReference type="Pfam" id="PF08588"/>
    </source>
</evidence>
<proteinExistence type="predicted"/>
<evidence type="ECO:0000313" key="3">
    <source>
        <dbReference type="EMBL" id="PUU77842.1"/>
    </source>
</evidence>
<dbReference type="InterPro" id="IPR013897">
    <property type="entry name" value="Duc1"/>
</dbReference>
<feature type="non-terminal residue" evidence="3">
    <location>
        <position position="1"/>
    </location>
</feature>
<feature type="region of interest" description="Disordered" evidence="1">
    <location>
        <begin position="38"/>
        <end position="77"/>
    </location>
</feature>
<evidence type="ECO:0000256" key="1">
    <source>
        <dbReference type="SAM" id="MobiDB-lite"/>
    </source>
</evidence>
<organism evidence="3 4">
    <name type="scientific">Tuber borchii</name>
    <name type="common">White truffle</name>
    <dbReference type="NCBI Taxonomy" id="42251"/>
    <lineage>
        <taxon>Eukaryota</taxon>
        <taxon>Fungi</taxon>
        <taxon>Dikarya</taxon>
        <taxon>Ascomycota</taxon>
        <taxon>Pezizomycotina</taxon>
        <taxon>Pezizomycetes</taxon>
        <taxon>Pezizales</taxon>
        <taxon>Tuberaceae</taxon>
        <taxon>Tuber</taxon>
    </lineage>
</organism>
<dbReference type="PANTHER" id="PTHR34826:SF2">
    <property type="entry name" value="UPF0590 PROTEIN C409.17C"/>
    <property type="match status" value="1"/>
</dbReference>
<gene>
    <name evidence="3" type="ORF">B9Z19DRAFT_897354</name>
</gene>
<feature type="domain" description="Domain of unknown function at the cortex 1" evidence="2">
    <location>
        <begin position="4"/>
        <end position="161"/>
    </location>
</feature>
<protein>
    <recommendedName>
        <fullName evidence="2">Domain of unknown function at the cortex 1 domain-containing protein</fullName>
    </recommendedName>
</protein>
<accession>A0A2T6ZQT2</accession>
<dbReference type="PANTHER" id="PTHR34826">
    <property type="entry name" value="UPF0590 PROTEIN C409.17C"/>
    <property type="match status" value="1"/>
</dbReference>
<dbReference type="OrthoDB" id="722566at2759"/>